<dbReference type="Pfam" id="PF08902">
    <property type="entry name" value="DUF1848"/>
    <property type="match status" value="1"/>
</dbReference>
<dbReference type="InterPro" id="IPR014998">
    <property type="entry name" value="DUF1848"/>
</dbReference>
<organism evidence="1 2">
    <name type="scientific">Candidatus Mcinerneyibacterium aminivorans</name>
    <dbReference type="NCBI Taxonomy" id="2703815"/>
    <lineage>
        <taxon>Bacteria</taxon>
        <taxon>Candidatus Macinerneyibacteriota</taxon>
        <taxon>Candidatus Mcinerneyibacteria</taxon>
        <taxon>Candidatus Mcinerneyibacteriales</taxon>
        <taxon>Candidatus Mcinerneyibacteriaceae</taxon>
        <taxon>Candidatus Mcinerneyibacterium</taxon>
    </lineage>
</organism>
<accession>A0A5D0MD78</accession>
<name>A0A5D0MD78_9BACT</name>
<dbReference type="Proteomes" id="UP000324143">
    <property type="component" value="Unassembled WGS sequence"/>
</dbReference>
<protein>
    <submittedName>
        <fullName evidence="1">DUF1848 domain-containing protein</fullName>
    </submittedName>
</protein>
<keyword evidence="2" id="KW-1185">Reference proteome</keyword>
<comment type="caution">
    <text evidence="1">The sequence shown here is derived from an EMBL/GenBank/DDBJ whole genome shotgun (WGS) entry which is preliminary data.</text>
</comment>
<proteinExistence type="predicted"/>
<gene>
    <name evidence="1" type="ORF">FXF47_03515</name>
</gene>
<dbReference type="AlphaFoldDB" id="A0A5D0MD78"/>
<dbReference type="EMBL" id="VSIX01000032">
    <property type="protein sequence ID" value="TYB31677.1"/>
    <property type="molecule type" value="Genomic_DNA"/>
</dbReference>
<evidence type="ECO:0000313" key="1">
    <source>
        <dbReference type="EMBL" id="TYB31677.1"/>
    </source>
</evidence>
<evidence type="ECO:0000313" key="2">
    <source>
        <dbReference type="Proteomes" id="UP000324143"/>
    </source>
</evidence>
<reference evidence="1" key="1">
    <citation type="submission" date="2019-08" db="EMBL/GenBank/DDBJ databases">
        <title>Genomic characterization of a novel candidate phylum (ARYD3) from a high temperature, high salinity tertiary oil reservoir in north central Oklahoma, USA.</title>
        <authorList>
            <person name="Youssef N.H."/>
            <person name="Yadav A."/>
            <person name="Elshahed M.S."/>
        </authorList>
    </citation>
    <scope>NUCLEOTIDE SEQUENCE [LARGE SCALE GENOMIC DNA]</scope>
    <source>
        <strain evidence="1">ARYD3</strain>
    </source>
</reference>
<sequence>MNKSKPIIVSASRATDIPAFYGDWFMDKLERGHCSWINPFNGKKKRISFENLRLIVFWTKNPEPFIKYLNRIDEMGYNYYFLYTLNDYEEDGLEPNLPSLESRIKSFKKLSTILGKEKVLWRFDPLILTEKIDINNLINKINRVGERIQKYTKRLIFSYADIEKYNSVKKNLRQKNISYIKMSKKDKHNIAKKISELNKNWHLEINTCAEDVELERYGIYKGKCIDDKIMINCFYEDKKLMEYLGVSKKFNINSESPKNLKDRGQRKECKCIESKDIGQYETCMHLCYYCYANKNPKKVKHNLENHNYHLDTIC</sequence>